<reference evidence="7 8" key="1">
    <citation type="submission" date="2020-09" db="EMBL/GenBank/DDBJ databases">
        <title>De no assembly of potato wild relative species, Solanum commersonii.</title>
        <authorList>
            <person name="Cho K."/>
        </authorList>
    </citation>
    <scope>NUCLEOTIDE SEQUENCE [LARGE SCALE GENOMIC DNA]</scope>
    <source>
        <strain evidence="7">LZ3.2</strain>
        <tissue evidence="7">Leaf</tissue>
    </source>
</reference>
<proteinExistence type="predicted"/>
<keyword evidence="4" id="KW-0238">DNA-binding</keyword>
<dbReference type="GO" id="GO:0008270">
    <property type="term" value="F:zinc ion binding"/>
    <property type="evidence" value="ECO:0007669"/>
    <property type="project" value="UniProtKB-KW"/>
</dbReference>
<protein>
    <recommendedName>
        <fullName evidence="6">C3H1-type domain-containing protein</fullName>
    </recommendedName>
</protein>
<feature type="domain" description="C3H1-type" evidence="6">
    <location>
        <begin position="46"/>
        <end position="74"/>
    </location>
</feature>
<dbReference type="EMBL" id="JACXVP010000006">
    <property type="protein sequence ID" value="KAG5601006.1"/>
    <property type="molecule type" value="Genomic_DNA"/>
</dbReference>
<dbReference type="Pfam" id="PF00642">
    <property type="entry name" value="zf-CCCH"/>
    <property type="match status" value="1"/>
</dbReference>
<dbReference type="InterPro" id="IPR036855">
    <property type="entry name" value="Znf_CCCH_sf"/>
</dbReference>
<dbReference type="InterPro" id="IPR000571">
    <property type="entry name" value="Znf_CCCH"/>
</dbReference>
<evidence type="ECO:0000256" key="2">
    <source>
        <dbReference type="ARBA" id="ARBA00022771"/>
    </source>
</evidence>
<dbReference type="PANTHER" id="PTHR12506:SF41">
    <property type="entry name" value="ZINC FINGER CCCH DOMAIN-CONTAINING PROTEIN 58"/>
    <property type="match status" value="1"/>
</dbReference>
<gene>
    <name evidence="7" type="ORF">H5410_032376</name>
</gene>
<organism evidence="7 8">
    <name type="scientific">Solanum commersonii</name>
    <name type="common">Commerson's wild potato</name>
    <name type="synonym">Commerson's nightshade</name>
    <dbReference type="NCBI Taxonomy" id="4109"/>
    <lineage>
        <taxon>Eukaryota</taxon>
        <taxon>Viridiplantae</taxon>
        <taxon>Streptophyta</taxon>
        <taxon>Embryophyta</taxon>
        <taxon>Tracheophyta</taxon>
        <taxon>Spermatophyta</taxon>
        <taxon>Magnoliopsida</taxon>
        <taxon>eudicotyledons</taxon>
        <taxon>Gunneridae</taxon>
        <taxon>Pentapetalae</taxon>
        <taxon>asterids</taxon>
        <taxon>lamiids</taxon>
        <taxon>Solanales</taxon>
        <taxon>Solanaceae</taxon>
        <taxon>Solanoideae</taxon>
        <taxon>Solaneae</taxon>
        <taxon>Solanum</taxon>
    </lineage>
</organism>
<dbReference type="GO" id="GO:0003729">
    <property type="term" value="F:mRNA binding"/>
    <property type="evidence" value="ECO:0007669"/>
    <property type="project" value="TreeGrafter"/>
</dbReference>
<evidence type="ECO:0000313" key="8">
    <source>
        <dbReference type="Proteomes" id="UP000824120"/>
    </source>
</evidence>
<evidence type="ECO:0000256" key="5">
    <source>
        <dbReference type="PROSITE-ProRule" id="PRU00723"/>
    </source>
</evidence>
<keyword evidence="1 5" id="KW-0479">Metal-binding</keyword>
<sequence length="118" mass="13181">MSVHTLHTSVERRDFPFTVWTDLDPVPDPDESQLSVGSGSGSYPERLYEPDCIYYVRNGVCGYGSRCWFNHPHNRSLAMGARRATGGECPERAGQYVCQVLKQIVVYDHKTGPAPAAY</sequence>
<dbReference type="PROSITE" id="PS50103">
    <property type="entry name" value="ZF_C3H1"/>
    <property type="match status" value="1"/>
</dbReference>
<dbReference type="GO" id="GO:0003677">
    <property type="term" value="F:DNA binding"/>
    <property type="evidence" value="ECO:0007669"/>
    <property type="project" value="UniProtKB-KW"/>
</dbReference>
<evidence type="ECO:0000256" key="3">
    <source>
        <dbReference type="ARBA" id="ARBA00022833"/>
    </source>
</evidence>
<evidence type="ECO:0000256" key="4">
    <source>
        <dbReference type="ARBA" id="ARBA00023125"/>
    </source>
</evidence>
<dbReference type="SMART" id="SM00356">
    <property type="entry name" value="ZnF_C3H1"/>
    <property type="match status" value="1"/>
</dbReference>
<evidence type="ECO:0000313" key="7">
    <source>
        <dbReference type="EMBL" id="KAG5601006.1"/>
    </source>
</evidence>
<dbReference type="Proteomes" id="UP000824120">
    <property type="component" value="Chromosome 6"/>
</dbReference>
<dbReference type="InterPro" id="IPR050974">
    <property type="entry name" value="Plant_ZF_CCCH"/>
</dbReference>
<keyword evidence="2 5" id="KW-0863">Zinc-finger</keyword>
<accession>A0A9J5YQ54</accession>
<dbReference type="OrthoDB" id="6053at2759"/>
<dbReference type="SUPFAM" id="SSF90229">
    <property type="entry name" value="CCCH zinc finger"/>
    <property type="match status" value="1"/>
</dbReference>
<dbReference type="PANTHER" id="PTHR12506">
    <property type="entry name" value="PROTEIN PHOSPHATASE RELATED"/>
    <property type="match status" value="1"/>
</dbReference>
<evidence type="ECO:0000256" key="1">
    <source>
        <dbReference type="ARBA" id="ARBA00022723"/>
    </source>
</evidence>
<comment type="caution">
    <text evidence="7">The sequence shown here is derived from an EMBL/GenBank/DDBJ whole genome shotgun (WGS) entry which is preliminary data.</text>
</comment>
<dbReference type="Gene3D" id="4.10.1000.10">
    <property type="entry name" value="Zinc finger, CCCH-type"/>
    <property type="match status" value="1"/>
</dbReference>
<name>A0A9J5YQ54_SOLCO</name>
<keyword evidence="8" id="KW-1185">Reference proteome</keyword>
<dbReference type="AlphaFoldDB" id="A0A9J5YQ54"/>
<feature type="zinc finger region" description="C3H1-type" evidence="5">
    <location>
        <begin position="46"/>
        <end position="74"/>
    </location>
</feature>
<keyword evidence="3 5" id="KW-0862">Zinc</keyword>
<evidence type="ECO:0000259" key="6">
    <source>
        <dbReference type="PROSITE" id="PS50103"/>
    </source>
</evidence>